<sequence length="76" mass="8495">MKNLSVEIQDLVGADRHATRMPFCNLSRLCLRKTTGEIRRTQTLRFGLDGSLIDRRPDDLCSKSGTGQKFGPRSTA</sequence>
<dbReference type="Proteomes" id="UP000321750">
    <property type="component" value="Unassembled WGS sequence"/>
</dbReference>
<comment type="caution">
    <text evidence="2">The sequence shown here is derived from an EMBL/GenBank/DDBJ whole genome shotgun (WGS) entry which is preliminary data.</text>
</comment>
<dbReference type="AlphaFoldDB" id="A0A512JIA2"/>
<proteinExistence type="predicted"/>
<feature type="region of interest" description="Disordered" evidence="1">
    <location>
        <begin position="57"/>
        <end position="76"/>
    </location>
</feature>
<reference evidence="2 3" key="1">
    <citation type="submission" date="2019-07" db="EMBL/GenBank/DDBJ databases">
        <title>Whole genome shotgun sequence of Methylobacterium gnaphalii NBRC 107716.</title>
        <authorList>
            <person name="Hosoyama A."/>
            <person name="Uohara A."/>
            <person name="Ohji S."/>
            <person name="Ichikawa N."/>
        </authorList>
    </citation>
    <scope>NUCLEOTIDE SEQUENCE [LARGE SCALE GENOMIC DNA]</scope>
    <source>
        <strain evidence="2 3">NBRC 107716</strain>
    </source>
</reference>
<evidence type="ECO:0000256" key="1">
    <source>
        <dbReference type="SAM" id="MobiDB-lite"/>
    </source>
</evidence>
<name>A0A512JIA2_9HYPH</name>
<gene>
    <name evidence="2" type="ORF">MGN01_15350</name>
</gene>
<dbReference type="EMBL" id="BJZV01000006">
    <property type="protein sequence ID" value="GEP09690.1"/>
    <property type="molecule type" value="Genomic_DNA"/>
</dbReference>
<organism evidence="2 3">
    <name type="scientific">Methylobacterium gnaphalii</name>
    <dbReference type="NCBI Taxonomy" id="1010610"/>
    <lineage>
        <taxon>Bacteria</taxon>
        <taxon>Pseudomonadati</taxon>
        <taxon>Pseudomonadota</taxon>
        <taxon>Alphaproteobacteria</taxon>
        <taxon>Hyphomicrobiales</taxon>
        <taxon>Methylobacteriaceae</taxon>
        <taxon>Methylobacterium</taxon>
    </lineage>
</organism>
<accession>A0A512JIA2</accession>
<protein>
    <submittedName>
        <fullName evidence="2">Uncharacterized protein</fullName>
    </submittedName>
</protein>
<evidence type="ECO:0000313" key="2">
    <source>
        <dbReference type="EMBL" id="GEP09690.1"/>
    </source>
</evidence>
<keyword evidence="3" id="KW-1185">Reference proteome</keyword>
<evidence type="ECO:0000313" key="3">
    <source>
        <dbReference type="Proteomes" id="UP000321750"/>
    </source>
</evidence>